<proteinExistence type="predicted"/>
<organism evidence="1 2">
    <name type="scientific">Schleiferilactobacillus shenzhenensis LY-73</name>
    <dbReference type="NCBI Taxonomy" id="1231336"/>
    <lineage>
        <taxon>Bacteria</taxon>
        <taxon>Bacillati</taxon>
        <taxon>Bacillota</taxon>
        <taxon>Bacilli</taxon>
        <taxon>Lactobacillales</taxon>
        <taxon>Lactobacillaceae</taxon>
        <taxon>Schleiferilactobacillus</taxon>
    </lineage>
</organism>
<protein>
    <submittedName>
        <fullName evidence="1">Uncharacterized protein</fullName>
    </submittedName>
</protein>
<keyword evidence="2" id="KW-1185">Reference proteome</keyword>
<dbReference type="EMBL" id="KI271596">
    <property type="protein sequence ID" value="ERL64518.1"/>
    <property type="molecule type" value="Genomic_DNA"/>
</dbReference>
<accession>U4TRI9</accession>
<sequence>MNSINPGLADWPAMKKRVQESHGKMLTLASAPGFLGVLQEENVAGVNLVDIVTKRVYHPGHYLFWDEAPIPTPTNLMMQSDGFIDLIYDGSRIGTMQVYEKTRRAVKEIRYLNPDGTTDYIEEYAFDGSHYTNMFYYRNDLQEIQFLNNVGQICLRFFFYDKQINLVTVEDPETGTVVHRYNSLPEFYATHLSGIVGPQDTVRIDYMAAELFALKNTKSHNILHLVESPFDDNNEIRGNLELILTDKINYVQTVEMSQAAYNALVMRHYPVVKAKVVTP</sequence>
<dbReference type="HOGENOM" id="CLU_085990_0_0_9"/>
<gene>
    <name evidence="1" type="ORF">L248_0813</name>
</gene>
<dbReference type="AlphaFoldDB" id="U4TRI9"/>
<dbReference type="Proteomes" id="UP000030647">
    <property type="component" value="Unassembled WGS sequence"/>
</dbReference>
<evidence type="ECO:0000313" key="2">
    <source>
        <dbReference type="Proteomes" id="UP000030647"/>
    </source>
</evidence>
<dbReference type="STRING" id="1231336.L248_0813"/>
<evidence type="ECO:0000313" key="1">
    <source>
        <dbReference type="EMBL" id="ERL64518.1"/>
    </source>
</evidence>
<name>U4TRI9_9LACO</name>
<dbReference type="eggNOG" id="ENOG5033TNZ">
    <property type="taxonomic scope" value="Bacteria"/>
</dbReference>
<reference evidence="2" key="1">
    <citation type="journal article" date="2013" name="Genome Announc.">
        <title>Whole-Genome Sequencing of Lactobacillus shenzhenensis Strain LY-73T.</title>
        <authorList>
            <person name="Lin Z."/>
            <person name="Liu Z."/>
            <person name="Yang R."/>
            <person name="Zou Y."/>
            <person name="Wan D."/>
            <person name="Chen J."/>
            <person name="Guo M."/>
            <person name="Zhao J."/>
            <person name="Fang C."/>
            <person name="Yang R."/>
            <person name="Liu F."/>
        </authorList>
    </citation>
    <scope>NUCLEOTIDE SEQUENCE [LARGE SCALE GENOMIC DNA]</scope>
    <source>
        <strain evidence="2">LY-73</strain>
    </source>
</reference>